<evidence type="ECO:0000313" key="2">
    <source>
        <dbReference type="Proteomes" id="UP000736335"/>
    </source>
</evidence>
<name>A0A9P6HBH0_9AGAM</name>
<keyword evidence="2" id="KW-1185">Reference proteome</keyword>
<feature type="non-terminal residue" evidence="1">
    <location>
        <position position="1"/>
    </location>
</feature>
<organism evidence="1 2">
    <name type="scientific">Thelephora terrestris</name>
    <dbReference type="NCBI Taxonomy" id="56493"/>
    <lineage>
        <taxon>Eukaryota</taxon>
        <taxon>Fungi</taxon>
        <taxon>Dikarya</taxon>
        <taxon>Basidiomycota</taxon>
        <taxon>Agaricomycotina</taxon>
        <taxon>Agaricomycetes</taxon>
        <taxon>Thelephorales</taxon>
        <taxon>Thelephoraceae</taxon>
        <taxon>Thelephora</taxon>
    </lineage>
</organism>
<gene>
    <name evidence="1" type="ORF">BJ322DRAFT_1211657</name>
</gene>
<dbReference type="Proteomes" id="UP000736335">
    <property type="component" value="Unassembled WGS sequence"/>
</dbReference>
<dbReference type="EMBL" id="WIUZ02000009">
    <property type="protein sequence ID" value="KAF9783671.1"/>
    <property type="molecule type" value="Genomic_DNA"/>
</dbReference>
<sequence>MGNGIVSVAHAPWVVQWYLLPMPHGLYNAILSPWGMGCTTLSISHGSWVVQHYPIPMPHGLY</sequence>
<dbReference type="OrthoDB" id="3256413at2759"/>
<comment type="caution">
    <text evidence="1">The sequence shown here is derived from an EMBL/GenBank/DDBJ whole genome shotgun (WGS) entry which is preliminary data.</text>
</comment>
<dbReference type="AlphaFoldDB" id="A0A9P6HBH0"/>
<proteinExistence type="predicted"/>
<accession>A0A9P6HBH0</accession>
<protein>
    <submittedName>
        <fullName evidence="1">Uncharacterized protein</fullName>
    </submittedName>
</protein>
<evidence type="ECO:0000313" key="1">
    <source>
        <dbReference type="EMBL" id="KAF9783671.1"/>
    </source>
</evidence>
<reference evidence="1" key="2">
    <citation type="submission" date="2020-11" db="EMBL/GenBank/DDBJ databases">
        <authorList>
            <consortium name="DOE Joint Genome Institute"/>
            <person name="Kuo A."/>
            <person name="Miyauchi S."/>
            <person name="Kiss E."/>
            <person name="Drula E."/>
            <person name="Kohler A."/>
            <person name="Sanchez-Garcia M."/>
            <person name="Andreopoulos B."/>
            <person name="Barry K.W."/>
            <person name="Bonito G."/>
            <person name="Buee M."/>
            <person name="Carver A."/>
            <person name="Chen C."/>
            <person name="Cichocki N."/>
            <person name="Clum A."/>
            <person name="Culley D."/>
            <person name="Crous P.W."/>
            <person name="Fauchery L."/>
            <person name="Girlanda M."/>
            <person name="Hayes R."/>
            <person name="Keri Z."/>
            <person name="Labutti K."/>
            <person name="Lipzen A."/>
            <person name="Lombard V."/>
            <person name="Magnuson J."/>
            <person name="Maillard F."/>
            <person name="Morin E."/>
            <person name="Murat C."/>
            <person name="Nolan M."/>
            <person name="Ohm R."/>
            <person name="Pangilinan J."/>
            <person name="Pereira M."/>
            <person name="Perotto S."/>
            <person name="Peter M."/>
            <person name="Riley R."/>
            <person name="Sitrit Y."/>
            <person name="Stielow B."/>
            <person name="Szollosi G."/>
            <person name="Zifcakova L."/>
            <person name="Stursova M."/>
            <person name="Spatafora J.W."/>
            <person name="Tedersoo L."/>
            <person name="Vaario L.-M."/>
            <person name="Yamada A."/>
            <person name="Yan M."/>
            <person name="Wang P."/>
            <person name="Xu J."/>
            <person name="Bruns T."/>
            <person name="Baldrian P."/>
            <person name="Vilgalys R."/>
            <person name="Henrissat B."/>
            <person name="Grigoriev I.V."/>
            <person name="Hibbett D."/>
            <person name="Nagy L.G."/>
            <person name="Martin F.M."/>
        </authorList>
    </citation>
    <scope>NUCLEOTIDE SEQUENCE</scope>
    <source>
        <strain evidence="1">UH-Tt-Lm1</strain>
    </source>
</reference>
<reference evidence="1" key="1">
    <citation type="journal article" date="2020" name="Nat. Commun.">
        <title>Large-scale genome sequencing of mycorrhizal fungi provides insights into the early evolution of symbiotic traits.</title>
        <authorList>
            <person name="Miyauchi S."/>
            <person name="Kiss E."/>
            <person name="Kuo A."/>
            <person name="Drula E."/>
            <person name="Kohler A."/>
            <person name="Sanchez-Garcia M."/>
            <person name="Morin E."/>
            <person name="Andreopoulos B."/>
            <person name="Barry K.W."/>
            <person name="Bonito G."/>
            <person name="Buee M."/>
            <person name="Carver A."/>
            <person name="Chen C."/>
            <person name="Cichocki N."/>
            <person name="Clum A."/>
            <person name="Culley D."/>
            <person name="Crous P.W."/>
            <person name="Fauchery L."/>
            <person name="Girlanda M."/>
            <person name="Hayes R.D."/>
            <person name="Keri Z."/>
            <person name="LaButti K."/>
            <person name="Lipzen A."/>
            <person name="Lombard V."/>
            <person name="Magnuson J."/>
            <person name="Maillard F."/>
            <person name="Murat C."/>
            <person name="Nolan M."/>
            <person name="Ohm R.A."/>
            <person name="Pangilinan J."/>
            <person name="Pereira M.F."/>
            <person name="Perotto S."/>
            <person name="Peter M."/>
            <person name="Pfister S."/>
            <person name="Riley R."/>
            <person name="Sitrit Y."/>
            <person name="Stielow J.B."/>
            <person name="Szollosi G."/>
            <person name="Zifcakova L."/>
            <person name="Stursova M."/>
            <person name="Spatafora J.W."/>
            <person name="Tedersoo L."/>
            <person name="Vaario L.M."/>
            <person name="Yamada A."/>
            <person name="Yan M."/>
            <person name="Wang P."/>
            <person name="Xu J."/>
            <person name="Bruns T."/>
            <person name="Baldrian P."/>
            <person name="Vilgalys R."/>
            <person name="Dunand C."/>
            <person name="Henrissat B."/>
            <person name="Grigoriev I.V."/>
            <person name="Hibbett D."/>
            <person name="Nagy L.G."/>
            <person name="Martin F.M."/>
        </authorList>
    </citation>
    <scope>NUCLEOTIDE SEQUENCE</scope>
    <source>
        <strain evidence="1">UH-Tt-Lm1</strain>
    </source>
</reference>